<dbReference type="InterPro" id="IPR007867">
    <property type="entry name" value="GMC_OxRtase_C"/>
</dbReference>
<dbReference type="Gene3D" id="3.50.50.60">
    <property type="entry name" value="FAD/NAD(P)-binding domain"/>
    <property type="match status" value="1"/>
</dbReference>
<evidence type="ECO:0000256" key="3">
    <source>
        <dbReference type="ARBA" id="ARBA00022630"/>
    </source>
</evidence>
<dbReference type="GO" id="GO:0016614">
    <property type="term" value="F:oxidoreductase activity, acting on CH-OH group of donors"/>
    <property type="evidence" value="ECO:0007669"/>
    <property type="project" value="InterPro"/>
</dbReference>
<dbReference type="PANTHER" id="PTHR11552">
    <property type="entry name" value="GLUCOSE-METHANOL-CHOLINE GMC OXIDOREDUCTASE"/>
    <property type="match status" value="1"/>
</dbReference>
<evidence type="ECO:0000256" key="5">
    <source>
        <dbReference type="PIRSR" id="PIRSR000137-2"/>
    </source>
</evidence>
<dbReference type="RefSeq" id="WP_139327174.1">
    <property type="nucleotide sequence ID" value="NZ_FTMN01000004.1"/>
</dbReference>
<proteinExistence type="inferred from homology"/>
<evidence type="ECO:0000259" key="7">
    <source>
        <dbReference type="PROSITE" id="PS00623"/>
    </source>
</evidence>
<evidence type="ECO:0000256" key="4">
    <source>
        <dbReference type="ARBA" id="ARBA00022827"/>
    </source>
</evidence>
<dbReference type="PANTHER" id="PTHR11552:SF147">
    <property type="entry name" value="CHOLINE DEHYDROGENASE, MITOCHONDRIAL"/>
    <property type="match status" value="1"/>
</dbReference>
<sequence length="536" mass="58289">MTAEFDYIVIGGGSAGCVVASRLSEDPNISVCLLEAGKADKSVLIHAPAGVAAMVPNGINSWHYDTVPQKNMSERVGFQPRGKTLGGSSSINAMMYIRANKWDYDNWAALGNEGWSYEDVLPYFIKAENNETFRDDPYHGVGGPLNVAELRSPSPLSKLFLDACQQNGIPYNQDINGESQIGCRLNQVTQKNGERFSAAKAYITPNLNRPNLRVITQAHVERILLQGKIATGVRFLQKGQSVEIKARNEVVLSAGAFGSPQILELSGIGSKAHLERLGIAVQHELPGVGENLQDHITAVPVYRATQKSGSFGISVQGGWDMTTGVLEWKRKRTGVISSNFAESVAFVQMDPAEPCADIELEFLPGIVDDHSRKLHLGHGYCVHATLLRPKSIGSVHCASANPLEQPLIDPNFFGNEDDLERLAKGLQLALDVMEAEAFDSVRGKMLYPIDRNNIQQLKEYCRDKADTEYHPVGTCKMGPDSDPMAVVDASLRVKGVSGLRVIDASIMPFLVSGNTNAPSIMIGEKGADMILRSRMG</sequence>
<reference evidence="9 10" key="1">
    <citation type="submission" date="2017-01" db="EMBL/GenBank/DDBJ databases">
        <authorList>
            <person name="Mah S.A."/>
            <person name="Swanson W.J."/>
            <person name="Moy G.W."/>
            <person name="Vacquier V.D."/>
        </authorList>
    </citation>
    <scope>NUCLEOTIDE SEQUENCE [LARGE SCALE GENOMIC DNA]</scope>
    <source>
        <strain evidence="9 10">DSM 7027</strain>
    </source>
</reference>
<dbReference type="AlphaFoldDB" id="A0A1N6SA68"/>
<gene>
    <name evidence="9" type="ORF">SAMN05421647_104132</name>
</gene>
<feature type="domain" description="Glucose-methanol-choline oxidoreductase N-terminal" evidence="7">
    <location>
        <begin position="82"/>
        <end position="105"/>
    </location>
</feature>
<comment type="cofactor">
    <cofactor evidence="1 5">
        <name>FAD</name>
        <dbReference type="ChEBI" id="CHEBI:57692"/>
    </cofactor>
</comment>
<dbReference type="Pfam" id="PF05199">
    <property type="entry name" value="GMC_oxred_C"/>
    <property type="match status" value="1"/>
</dbReference>
<dbReference type="InterPro" id="IPR000172">
    <property type="entry name" value="GMC_OxRdtase_N"/>
</dbReference>
<dbReference type="InterPro" id="IPR012132">
    <property type="entry name" value="GMC_OxRdtase"/>
</dbReference>
<protein>
    <submittedName>
        <fullName evidence="9">Choline dehydrogenase</fullName>
    </submittedName>
</protein>
<comment type="similarity">
    <text evidence="2 6">Belongs to the GMC oxidoreductase family.</text>
</comment>
<name>A0A1N6SA68_9GAMM</name>
<keyword evidence="4 5" id="KW-0274">FAD</keyword>
<dbReference type="SUPFAM" id="SSF51905">
    <property type="entry name" value="FAD/NAD(P)-binding domain"/>
    <property type="match status" value="1"/>
</dbReference>
<evidence type="ECO:0000256" key="2">
    <source>
        <dbReference type="ARBA" id="ARBA00010790"/>
    </source>
</evidence>
<keyword evidence="3 6" id="KW-0285">Flavoprotein</keyword>
<dbReference type="PIRSF" id="PIRSF000137">
    <property type="entry name" value="Alcohol_oxidase"/>
    <property type="match status" value="1"/>
</dbReference>
<keyword evidence="10" id="KW-1185">Reference proteome</keyword>
<dbReference type="InterPro" id="IPR036188">
    <property type="entry name" value="FAD/NAD-bd_sf"/>
</dbReference>
<organism evidence="9 10">
    <name type="scientific">Marinobacterium stanieri</name>
    <dbReference type="NCBI Taxonomy" id="49186"/>
    <lineage>
        <taxon>Bacteria</taxon>
        <taxon>Pseudomonadati</taxon>
        <taxon>Pseudomonadota</taxon>
        <taxon>Gammaproteobacteria</taxon>
        <taxon>Oceanospirillales</taxon>
        <taxon>Oceanospirillaceae</taxon>
        <taxon>Marinobacterium</taxon>
    </lineage>
</organism>
<evidence type="ECO:0000256" key="6">
    <source>
        <dbReference type="RuleBase" id="RU003968"/>
    </source>
</evidence>
<dbReference type="Pfam" id="PF00732">
    <property type="entry name" value="GMC_oxred_N"/>
    <property type="match status" value="1"/>
</dbReference>
<dbReference type="STRING" id="49186.SAMN05421647_104132"/>
<evidence type="ECO:0000256" key="1">
    <source>
        <dbReference type="ARBA" id="ARBA00001974"/>
    </source>
</evidence>
<evidence type="ECO:0000313" key="9">
    <source>
        <dbReference type="EMBL" id="SIQ37984.1"/>
    </source>
</evidence>
<accession>A0A1N6SA68</accession>
<dbReference type="EMBL" id="FTMN01000004">
    <property type="protein sequence ID" value="SIQ37984.1"/>
    <property type="molecule type" value="Genomic_DNA"/>
</dbReference>
<dbReference type="PROSITE" id="PS00624">
    <property type="entry name" value="GMC_OXRED_2"/>
    <property type="match status" value="1"/>
</dbReference>
<dbReference type="Proteomes" id="UP000186895">
    <property type="component" value="Unassembled WGS sequence"/>
</dbReference>
<evidence type="ECO:0000313" key="10">
    <source>
        <dbReference type="Proteomes" id="UP000186895"/>
    </source>
</evidence>
<dbReference type="SUPFAM" id="SSF54373">
    <property type="entry name" value="FAD-linked reductases, C-terminal domain"/>
    <property type="match status" value="1"/>
</dbReference>
<feature type="binding site" evidence="5">
    <location>
        <position position="220"/>
    </location>
    <ligand>
        <name>FAD</name>
        <dbReference type="ChEBI" id="CHEBI:57692"/>
    </ligand>
</feature>
<feature type="domain" description="Glucose-methanol-choline oxidoreductase N-terminal" evidence="8">
    <location>
        <begin position="255"/>
        <end position="269"/>
    </location>
</feature>
<evidence type="ECO:0000259" key="8">
    <source>
        <dbReference type="PROSITE" id="PS00624"/>
    </source>
</evidence>
<dbReference type="GO" id="GO:0050660">
    <property type="term" value="F:flavin adenine dinucleotide binding"/>
    <property type="evidence" value="ECO:0007669"/>
    <property type="project" value="InterPro"/>
</dbReference>
<dbReference type="PROSITE" id="PS00623">
    <property type="entry name" value="GMC_OXRED_1"/>
    <property type="match status" value="1"/>
</dbReference>
<dbReference type="Gene3D" id="3.30.560.10">
    <property type="entry name" value="Glucose Oxidase, domain 3"/>
    <property type="match status" value="1"/>
</dbReference>